<feature type="domain" description="Gamma-glutamylcyclotransferase AIG2-like" evidence="1">
    <location>
        <begin position="6"/>
        <end position="133"/>
    </location>
</feature>
<dbReference type="Proteomes" id="UP000239549">
    <property type="component" value="Unassembled WGS sequence"/>
</dbReference>
<sequence length="142" mass="16347">MYLNNLFVFGTLLPGLENHKKFIEKYKPAVYTARARGVMYYLPSDDYPVVLEGDGEIKGIMFDTPEMSVILPEIDEIEKFTGVESQSHLIREIKEVELLESGKKVKAHMYLWPPSKADWLKKNGVLIPDGDWARFLRENGKL</sequence>
<name>A0A2L2XH28_9FIRM</name>
<dbReference type="InterPro" id="IPR013024">
    <property type="entry name" value="GGCT-like"/>
</dbReference>
<dbReference type="InterPro" id="IPR009288">
    <property type="entry name" value="AIG2-like_dom"/>
</dbReference>
<dbReference type="EMBL" id="BFAV01000104">
    <property type="protein sequence ID" value="GBF33526.1"/>
    <property type="molecule type" value="Genomic_DNA"/>
</dbReference>
<evidence type="ECO:0000313" key="2">
    <source>
        <dbReference type="EMBL" id="GBF33526.1"/>
    </source>
</evidence>
<proteinExistence type="predicted"/>
<dbReference type="OrthoDB" id="8538589at2"/>
<dbReference type="InterPro" id="IPR036568">
    <property type="entry name" value="GGCT-like_sf"/>
</dbReference>
<dbReference type="Pfam" id="PF06094">
    <property type="entry name" value="GGACT"/>
    <property type="match status" value="1"/>
</dbReference>
<keyword evidence="3" id="KW-1185">Reference proteome</keyword>
<dbReference type="Gene3D" id="3.10.490.10">
    <property type="entry name" value="Gamma-glutamyl cyclotransferase-like"/>
    <property type="match status" value="1"/>
</dbReference>
<dbReference type="RefSeq" id="WP_104371912.1">
    <property type="nucleotide sequence ID" value="NZ_BFAV01000104.1"/>
</dbReference>
<accession>A0A2L2XH28</accession>
<protein>
    <recommendedName>
        <fullName evidence="1">Gamma-glutamylcyclotransferase AIG2-like domain-containing protein</fullName>
    </recommendedName>
</protein>
<dbReference type="SUPFAM" id="SSF110857">
    <property type="entry name" value="Gamma-glutamyl cyclotransferase-like"/>
    <property type="match status" value="1"/>
</dbReference>
<dbReference type="CDD" id="cd06661">
    <property type="entry name" value="GGCT_like"/>
    <property type="match status" value="1"/>
</dbReference>
<evidence type="ECO:0000259" key="1">
    <source>
        <dbReference type="Pfam" id="PF06094"/>
    </source>
</evidence>
<dbReference type="AlphaFoldDB" id="A0A2L2XH28"/>
<reference evidence="3" key="1">
    <citation type="submission" date="2018-02" db="EMBL/GenBank/DDBJ databases">
        <title>Genome sequence of Desulfocucumis palustris strain NAW-5.</title>
        <authorList>
            <person name="Watanabe M."/>
            <person name="Kojima H."/>
            <person name="Fukui M."/>
        </authorList>
    </citation>
    <scope>NUCLEOTIDE SEQUENCE [LARGE SCALE GENOMIC DNA]</scope>
    <source>
        <strain evidence="3">NAW-5</strain>
    </source>
</reference>
<comment type="caution">
    <text evidence="2">The sequence shown here is derived from an EMBL/GenBank/DDBJ whole genome shotgun (WGS) entry which is preliminary data.</text>
</comment>
<gene>
    <name evidence="2" type="ORF">DCCM_2628</name>
</gene>
<evidence type="ECO:0000313" key="3">
    <source>
        <dbReference type="Proteomes" id="UP000239549"/>
    </source>
</evidence>
<organism evidence="2 3">
    <name type="scientific">Desulfocucumis palustris</name>
    <dbReference type="NCBI Taxonomy" id="1898651"/>
    <lineage>
        <taxon>Bacteria</taxon>
        <taxon>Bacillati</taxon>
        <taxon>Bacillota</taxon>
        <taxon>Clostridia</taxon>
        <taxon>Eubacteriales</taxon>
        <taxon>Desulfocucumaceae</taxon>
        <taxon>Desulfocucumis</taxon>
    </lineage>
</organism>